<dbReference type="InterPro" id="IPR002557">
    <property type="entry name" value="Chitin-bd_dom"/>
</dbReference>
<sequence length="645" mass="72202">MNGQCLPAHQFKECHDYVLNVINEETQHLVESESFCANGAGIYRGNNGPQFDQCSRQALICHPNRRDAISLLCLSGQTLTENLECVSAPRTCHSGLEVTAPMRQFFLQRACSAGWQGGRPAGAPGSSQPNQYQPETQCASCDGMIFDGECKPREAVSECDLCRQGERRPSSSCNEYYECARMNRGLNWEQRKCSPGEAFNDYTKSCQKDYTCAAAKTCVHGSSFAVNCRDYMYCTGERYENSCLNGDAVPSADCVTYQICLNGTYYSAPCRDDFGYPAVACSHCFSSADTYPIDQLSFPGQCTSQDRLPHPQDCAAYYTCVGKSWSYRRCEKSGTIYDTTTKTCIQTTTWQCSSSTQVQCRHGEDFVSPSCHGSLRAPDQYDCSRFWECGSSGTFHSMTCPVGNVYDTRKKVCVQGTCSSTRCVERSFQPSEECGVYKTCYKGQWIEARCDHGKKFMNGKCISDDCVRQNRGEEYYSMRQCHSGAVRPHQSSKATYMFCQYGVWVERTCPEGAVFDWKTLGCVVTAKPPSYKPKCYEGEMRPVAGQCSLYEECCRGRWVRKACPYGHKFYNGYCMPGDCGEQGQPCRESSGVDGYRRVQHDCSKYYQCVHGKWLERPCAPGTVFNERISVCDHAQNVPECGGAYI</sequence>
<dbReference type="PROSITE" id="PS50940">
    <property type="entry name" value="CHIT_BIND_II"/>
    <property type="match status" value="4"/>
</dbReference>
<dbReference type="SUPFAM" id="SSF57625">
    <property type="entry name" value="Invertebrate chitin-binding proteins"/>
    <property type="match status" value="5"/>
</dbReference>
<evidence type="ECO:0000256" key="2">
    <source>
        <dbReference type="ARBA" id="ARBA00022669"/>
    </source>
</evidence>
<feature type="domain" description="Chitin-binding type-2" evidence="7">
    <location>
        <begin position="583"/>
        <end position="642"/>
    </location>
</feature>
<comment type="caution">
    <text evidence="8">The sequence shown here is derived from an EMBL/GenBank/DDBJ whole genome shotgun (WGS) entry which is preliminary data.</text>
</comment>
<dbReference type="InterPro" id="IPR036508">
    <property type="entry name" value="Chitin-bd_dom_sf"/>
</dbReference>
<evidence type="ECO:0000313" key="9">
    <source>
        <dbReference type="Proteomes" id="UP000252519"/>
    </source>
</evidence>
<protein>
    <submittedName>
        <fullName evidence="8">Chitin binding Peritrophin-A domain protein</fullName>
    </submittedName>
</protein>
<keyword evidence="2" id="KW-0147">Chitin-binding</keyword>
<dbReference type="PANTHER" id="PTHR23301">
    <property type="entry name" value="CHITIN BINDING PERITROPHIN-A"/>
    <property type="match status" value="1"/>
</dbReference>
<keyword evidence="4" id="KW-0677">Repeat</keyword>
<dbReference type="AlphaFoldDB" id="A0A368FKG3"/>
<keyword evidence="1" id="KW-0217">Developmental protein</keyword>
<evidence type="ECO:0000256" key="1">
    <source>
        <dbReference type="ARBA" id="ARBA00022473"/>
    </source>
</evidence>
<feature type="domain" description="Chitin-binding type-2" evidence="7">
    <location>
        <begin position="368"/>
        <end position="425"/>
    </location>
</feature>
<evidence type="ECO:0000256" key="6">
    <source>
        <dbReference type="ARBA" id="ARBA00023180"/>
    </source>
</evidence>
<feature type="domain" description="Chitin-binding type-2" evidence="7">
    <location>
        <begin position="463"/>
        <end position="537"/>
    </location>
</feature>
<evidence type="ECO:0000256" key="4">
    <source>
        <dbReference type="ARBA" id="ARBA00022737"/>
    </source>
</evidence>
<gene>
    <name evidence="8" type="ORF">ANCCAN_22191</name>
</gene>
<organism evidence="8 9">
    <name type="scientific">Ancylostoma caninum</name>
    <name type="common">Dog hookworm</name>
    <dbReference type="NCBI Taxonomy" id="29170"/>
    <lineage>
        <taxon>Eukaryota</taxon>
        <taxon>Metazoa</taxon>
        <taxon>Ecdysozoa</taxon>
        <taxon>Nematoda</taxon>
        <taxon>Chromadorea</taxon>
        <taxon>Rhabditida</taxon>
        <taxon>Rhabditina</taxon>
        <taxon>Rhabditomorpha</taxon>
        <taxon>Strongyloidea</taxon>
        <taxon>Ancylostomatidae</taxon>
        <taxon>Ancylostomatinae</taxon>
        <taxon>Ancylostoma</taxon>
    </lineage>
</organism>
<evidence type="ECO:0000256" key="3">
    <source>
        <dbReference type="ARBA" id="ARBA00022729"/>
    </source>
</evidence>
<keyword evidence="9" id="KW-1185">Reference proteome</keyword>
<keyword evidence="3" id="KW-0732">Signal</keyword>
<accession>A0A368FKG3</accession>
<dbReference type="Gene3D" id="2.170.140.10">
    <property type="entry name" value="Chitin binding domain"/>
    <property type="match status" value="4"/>
</dbReference>
<reference evidence="8 9" key="1">
    <citation type="submission" date="2014-10" db="EMBL/GenBank/DDBJ databases">
        <title>Draft genome of the hookworm Ancylostoma caninum.</title>
        <authorList>
            <person name="Mitreva M."/>
        </authorList>
    </citation>
    <scope>NUCLEOTIDE SEQUENCE [LARGE SCALE GENOMIC DNA]</scope>
    <source>
        <strain evidence="8 9">Baltimore</strain>
    </source>
</reference>
<dbReference type="InterPro" id="IPR051940">
    <property type="entry name" value="Chitin_bind-dev_reg"/>
</dbReference>
<dbReference type="EMBL" id="JOJR01001175">
    <property type="protein sequence ID" value="RCN32018.1"/>
    <property type="molecule type" value="Genomic_DNA"/>
</dbReference>
<keyword evidence="5" id="KW-1015">Disulfide bond</keyword>
<dbReference type="Proteomes" id="UP000252519">
    <property type="component" value="Unassembled WGS sequence"/>
</dbReference>
<name>A0A368FKG3_ANCCA</name>
<dbReference type="GO" id="GO:0005576">
    <property type="term" value="C:extracellular region"/>
    <property type="evidence" value="ECO:0007669"/>
    <property type="project" value="InterPro"/>
</dbReference>
<dbReference type="PANTHER" id="PTHR23301:SF94">
    <property type="entry name" value="CHITIN-BINDING TYPE-2 DOMAIN-CONTAINING PROTEIN"/>
    <property type="match status" value="1"/>
</dbReference>
<keyword evidence="6" id="KW-0325">Glycoprotein</keyword>
<feature type="domain" description="Chitin-binding type-2" evidence="7">
    <location>
        <begin position="299"/>
        <end position="354"/>
    </location>
</feature>
<evidence type="ECO:0000256" key="5">
    <source>
        <dbReference type="ARBA" id="ARBA00023157"/>
    </source>
</evidence>
<evidence type="ECO:0000313" key="8">
    <source>
        <dbReference type="EMBL" id="RCN32018.1"/>
    </source>
</evidence>
<dbReference type="SMART" id="SM00494">
    <property type="entry name" value="ChtBD2"/>
    <property type="match status" value="7"/>
</dbReference>
<dbReference type="GO" id="GO:0008061">
    <property type="term" value="F:chitin binding"/>
    <property type="evidence" value="ECO:0007669"/>
    <property type="project" value="UniProtKB-KW"/>
</dbReference>
<dbReference type="STRING" id="29170.A0A368FKG3"/>
<dbReference type="Pfam" id="PF01607">
    <property type="entry name" value="CBM_14"/>
    <property type="match status" value="4"/>
</dbReference>
<evidence type="ECO:0000259" key="7">
    <source>
        <dbReference type="PROSITE" id="PS50940"/>
    </source>
</evidence>
<dbReference type="OrthoDB" id="5846329at2759"/>
<proteinExistence type="predicted"/>